<protein>
    <submittedName>
        <fullName evidence="5">CapA family protein</fullName>
        <ecNumber evidence="5">3.1.-.-</ecNumber>
    </submittedName>
</protein>
<dbReference type="SMART" id="SM00854">
    <property type="entry name" value="PGA_cap"/>
    <property type="match status" value="1"/>
</dbReference>
<evidence type="ECO:0000256" key="2">
    <source>
        <dbReference type="SAM" id="MobiDB-lite"/>
    </source>
</evidence>
<feature type="compositionally biased region" description="Polar residues" evidence="2">
    <location>
        <begin position="35"/>
        <end position="44"/>
    </location>
</feature>
<evidence type="ECO:0000313" key="5">
    <source>
        <dbReference type="EMBL" id="MDN3295870.1"/>
    </source>
</evidence>
<dbReference type="GO" id="GO:0016787">
    <property type="term" value="F:hydrolase activity"/>
    <property type="evidence" value="ECO:0007669"/>
    <property type="project" value="UniProtKB-KW"/>
</dbReference>
<keyword evidence="6" id="KW-1185">Reference proteome</keyword>
<comment type="caution">
    <text evidence="5">The sequence shown here is derived from an EMBL/GenBank/DDBJ whole genome shotgun (WGS) entry which is preliminary data.</text>
</comment>
<comment type="similarity">
    <text evidence="1">Belongs to the CapA family.</text>
</comment>
<reference evidence="5" key="1">
    <citation type="submission" date="2023-06" db="EMBL/GenBank/DDBJ databases">
        <title>WGS-Sequencing of Streptomyces ficellus isolate 21 collected from sand in Gara Djebilet Iron Mine in Algeria.</title>
        <authorList>
            <person name="Zegers G.P."/>
            <person name="Gomez A."/>
            <person name="Gueddou A."/>
            <person name="Zahara A.F."/>
            <person name="Worth M."/>
            <person name="Sevigny J.L."/>
            <person name="Tisa L."/>
        </authorList>
    </citation>
    <scope>NUCLEOTIDE SEQUENCE</scope>
    <source>
        <strain evidence="5">AS11</strain>
    </source>
</reference>
<feature type="domain" description="Capsule synthesis protein CapA" evidence="4">
    <location>
        <begin position="75"/>
        <end position="325"/>
    </location>
</feature>
<keyword evidence="3" id="KW-0732">Signal</keyword>
<feature type="chain" id="PRO_5045174109" evidence="3">
    <location>
        <begin position="26"/>
        <end position="414"/>
    </location>
</feature>
<dbReference type="EC" id="3.1.-.-" evidence="5"/>
<evidence type="ECO:0000259" key="4">
    <source>
        <dbReference type="SMART" id="SM00854"/>
    </source>
</evidence>
<dbReference type="PROSITE" id="PS51257">
    <property type="entry name" value="PROKAR_LIPOPROTEIN"/>
    <property type="match status" value="1"/>
</dbReference>
<feature type="signal peptide" evidence="3">
    <location>
        <begin position="1"/>
        <end position="25"/>
    </location>
</feature>
<dbReference type="PANTHER" id="PTHR33393">
    <property type="entry name" value="POLYGLUTAMINE SYNTHESIS ACCESSORY PROTEIN RV0574C-RELATED"/>
    <property type="match status" value="1"/>
</dbReference>
<evidence type="ECO:0000256" key="3">
    <source>
        <dbReference type="SAM" id="SignalP"/>
    </source>
</evidence>
<dbReference type="RefSeq" id="WP_290113025.1">
    <property type="nucleotide sequence ID" value="NZ_JAUEPL010000025.1"/>
</dbReference>
<dbReference type="InterPro" id="IPR052169">
    <property type="entry name" value="CW_Biosynth-Accessory"/>
</dbReference>
<dbReference type="EMBL" id="JAUEPL010000025">
    <property type="protein sequence ID" value="MDN3295870.1"/>
    <property type="molecule type" value="Genomic_DNA"/>
</dbReference>
<dbReference type="Pfam" id="PF09587">
    <property type="entry name" value="PGA_cap"/>
    <property type="match status" value="1"/>
</dbReference>
<dbReference type="InterPro" id="IPR029052">
    <property type="entry name" value="Metallo-depent_PP-like"/>
</dbReference>
<organism evidence="5 6">
    <name type="scientific">Streptomyces ficellus</name>
    <dbReference type="NCBI Taxonomy" id="1977088"/>
    <lineage>
        <taxon>Bacteria</taxon>
        <taxon>Bacillati</taxon>
        <taxon>Actinomycetota</taxon>
        <taxon>Actinomycetes</taxon>
        <taxon>Kitasatosporales</taxon>
        <taxon>Streptomycetaceae</taxon>
        <taxon>Streptomyces</taxon>
    </lineage>
</organism>
<dbReference type="SUPFAM" id="SSF56300">
    <property type="entry name" value="Metallo-dependent phosphatases"/>
    <property type="match status" value="1"/>
</dbReference>
<dbReference type="InterPro" id="IPR019079">
    <property type="entry name" value="Capsule_synth_CapA"/>
</dbReference>
<evidence type="ECO:0000256" key="1">
    <source>
        <dbReference type="ARBA" id="ARBA00005662"/>
    </source>
</evidence>
<dbReference type="PANTHER" id="PTHR33393:SF13">
    <property type="entry name" value="PGA BIOSYNTHESIS PROTEIN CAPA"/>
    <property type="match status" value="1"/>
</dbReference>
<accession>A0ABT7Z8U7</accession>
<feature type="region of interest" description="Disordered" evidence="2">
    <location>
        <begin position="35"/>
        <end position="64"/>
    </location>
</feature>
<evidence type="ECO:0000313" key="6">
    <source>
        <dbReference type="Proteomes" id="UP001174050"/>
    </source>
</evidence>
<gene>
    <name evidence="5" type="ORF">QWM81_17800</name>
</gene>
<dbReference type="Proteomes" id="UP001174050">
    <property type="component" value="Unassembled WGS sequence"/>
</dbReference>
<sequence length="414" mass="42646">MTPTRMRWTSVAAAAVLLSAAAGCAAGTDAHGTNAHGTNAQATHGATAPAGQQRKAAQPMSSSAGAAAAAKRDFTLVASGDVLPHASIIRQAQADAGGNGYDFRPMLSGVKPVVSKADLAICHMETVYGKEGGPYTGYPSFKSPPQVATALAATGYDSCSTASNHTLDDGAAGLGRTLDALDKAGVRHAGSARTAAEAARPTLLKAGGATVAHLAYTYGLNGIPLPQGRPWAVNLIDENKILADARAARTAGADVVVVSLHWGSEWQTEPDARQLGLGRSLTAATTGGRPDIDLILGTHAHVPQAYEKVNGTWIIYGMGDQIAGDMINHNGAFDPRGNEGTIGRFTFAPPATPGGRWQVTKAEFLPQWFNTGTGRVTNLNAAIKAGENLTAVRDKIQQVVLSRGAAKDGLVMGE</sequence>
<dbReference type="Gene3D" id="3.60.21.10">
    <property type="match status" value="1"/>
</dbReference>
<keyword evidence="5" id="KW-0378">Hydrolase</keyword>
<dbReference type="CDD" id="cd07381">
    <property type="entry name" value="MPP_CapA"/>
    <property type="match status" value="1"/>
</dbReference>
<name>A0ABT7Z8U7_9ACTN</name>
<proteinExistence type="inferred from homology"/>